<dbReference type="EMBL" id="JBHUEM010000011">
    <property type="protein sequence ID" value="MFD1736847.1"/>
    <property type="molecule type" value="Genomic_DNA"/>
</dbReference>
<sequence>MSKDIKEEFQGYKQYLPISEKKIIISLRLANQKLNYSNLIELGLNVEEDIRTEIELLKKRNQEEGFNFTLLEINEDRVLIGVKCPKSTKNTNLSARIGYMSKRLLDEHGWIKVLSLSKNENIRPSVFKPEYFEMKESKIS</sequence>
<proteinExistence type="predicted"/>
<dbReference type="RefSeq" id="WP_377928025.1">
    <property type="nucleotide sequence ID" value="NZ_JBHUEM010000011.1"/>
</dbReference>
<protein>
    <submittedName>
        <fullName evidence="1">Uncharacterized protein</fullName>
    </submittedName>
</protein>
<name>A0ABW4LPC5_9BACI</name>
<keyword evidence="2" id="KW-1185">Reference proteome</keyword>
<accession>A0ABW4LPC5</accession>
<reference evidence="2" key="1">
    <citation type="journal article" date="2019" name="Int. J. Syst. Evol. Microbiol.">
        <title>The Global Catalogue of Microorganisms (GCM) 10K type strain sequencing project: providing services to taxonomists for standard genome sequencing and annotation.</title>
        <authorList>
            <consortium name="The Broad Institute Genomics Platform"/>
            <consortium name="The Broad Institute Genome Sequencing Center for Infectious Disease"/>
            <person name="Wu L."/>
            <person name="Ma J."/>
        </authorList>
    </citation>
    <scope>NUCLEOTIDE SEQUENCE [LARGE SCALE GENOMIC DNA]</scope>
    <source>
        <strain evidence="2">CCUG 49339</strain>
    </source>
</reference>
<evidence type="ECO:0000313" key="1">
    <source>
        <dbReference type="EMBL" id="MFD1736847.1"/>
    </source>
</evidence>
<gene>
    <name evidence="1" type="ORF">ACFSCX_09740</name>
</gene>
<organism evidence="1 2">
    <name type="scientific">Bacillus salitolerans</name>
    <dbReference type="NCBI Taxonomy" id="1437434"/>
    <lineage>
        <taxon>Bacteria</taxon>
        <taxon>Bacillati</taxon>
        <taxon>Bacillota</taxon>
        <taxon>Bacilli</taxon>
        <taxon>Bacillales</taxon>
        <taxon>Bacillaceae</taxon>
        <taxon>Bacillus</taxon>
    </lineage>
</organism>
<evidence type="ECO:0000313" key="2">
    <source>
        <dbReference type="Proteomes" id="UP001597214"/>
    </source>
</evidence>
<dbReference type="Proteomes" id="UP001597214">
    <property type="component" value="Unassembled WGS sequence"/>
</dbReference>
<comment type="caution">
    <text evidence="1">The sequence shown here is derived from an EMBL/GenBank/DDBJ whole genome shotgun (WGS) entry which is preliminary data.</text>
</comment>